<name>A0ABR4PTP1_9HELO</name>
<comment type="caution">
    <text evidence="1">The sequence shown here is derived from an EMBL/GenBank/DDBJ whole genome shotgun (WGS) entry which is preliminary data.</text>
</comment>
<evidence type="ECO:0000313" key="1">
    <source>
        <dbReference type="EMBL" id="KAL3426734.1"/>
    </source>
</evidence>
<protein>
    <submittedName>
        <fullName evidence="1">Uncharacterized protein</fullName>
    </submittedName>
</protein>
<reference evidence="1 2" key="1">
    <citation type="submission" date="2024-06" db="EMBL/GenBank/DDBJ databases">
        <title>Complete genome of Phlyctema vagabunda strain 19-DSS-EL-015.</title>
        <authorList>
            <person name="Fiorenzani C."/>
        </authorList>
    </citation>
    <scope>NUCLEOTIDE SEQUENCE [LARGE SCALE GENOMIC DNA]</scope>
    <source>
        <strain evidence="1 2">19-DSS-EL-015</strain>
    </source>
</reference>
<dbReference type="EMBL" id="JBFCZG010000001">
    <property type="protein sequence ID" value="KAL3426734.1"/>
    <property type="molecule type" value="Genomic_DNA"/>
</dbReference>
<organism evidence="1 2">
    <name type="scientific">Phlyctema vagabunda</name>
    <dbReference type="NCBI Taxonomy" id="108571"/>
    <lineage>
        <taxon>Eukaryota</taxon>
        <taxon>Fungi</taxon>
        <taxon>Dikarya</taxon>
        <taxon>Ascomycota</taxon>
        <taxon>Pezizomycotina</taxon>
        <taxon>Leotiomycetes</taxon>
        <taxon>Helotiales</taxon>
        <taxon>Dermateaceae</taxon>
        <taxon>Phlyctema</taxon>
    </lineage>
</organism>
<gene>
    <name evidence="1" type="ORF">PVAG01_00243</name>
</gene>
<dbReference type="Proteomes" id="UP001629113">
    <property type="component" value="Unassembled WGS sequence"/>
</dbReference>
<accession>A0ABR4PTP1</accession>
<proteinExistence type="predicted"/>
<evidence type="ECO:0000313" key="2">
    <source>
        <dbReference type="Proteomes" id="UP001629113"/>
    </source>
</evidence>
<keyword evidence="2" id="KW-1185">Reference proteome</keyword>
<sequence>MPHSQDNEKPIVTTTNTMAHVNGETPSSAFFNHFLQYPLVSDSITTFKQHPLGQKTLNLSSTGYDKFGKPIIPYLQKPYSTISPYVAPYAKKADSLGDNALSTIDDKFPYVKKPTGEIIDQGKGVIFFPLTKGLEGKDYVFKTFYHEKKNVGGEGVVGYGKAFLATGLIVSSDALSWLGGFLSKKTTEVKEVAKEKTNN</sequence>